<organism evidence="1 2">
    <name type="scientific">Kitasatospora paracochleata</name>
    <dbReference type="NCBI Taxonomy" id="58354"/>
    <lineage>
        <taxon>Bacteria</taxon>
        <taxon>Bacillati</taxon>
        <taxon>Actinomycetota</taxon>
        <taxon>Actinomycetes</taxon>
        <taxon>Kitasatosporales</taxon>
        <taxon>Streptomycetaceae</taxon>
        <taxon>Kitasatospora</taxon>
    </lineage>
</organism>
<evidence type="ECO:0000313" key="2">
    <source>
        <dbReference type="Proteomes" id="UP001206483"/>
    </source>
</evidence>
<evidence type="ECO:0000313" key="1">
    <source>
        <dbReference type="EMBL" id="MCP2311620.1"/>
    </source>
</evidence>
<name>A0ABT1J2F8_9ACTN</name>
<proteinExistence type="predicted"/>
<comment type="caution">
    <text evidence="1">The sequence shown here is derived from an EMBL/GenBank/DDBJ whole genome shotgun (WGS) entry which is preliminary data.</text>
</comment>
<accession>A0ABT1J2F8</accession>
<sequence>MAYASWIHGNAVAVESPESLARVGHFGWRADMSINPGMSNCFHITVPTPAIAFEGEH</sequence>
<protein>
    <submittedName>
        <fullName evidence="1">Uncharacterized protein</fullName>
    </submittedName>
</protein>
<dbReference type="Proteomes" id="UP001206483">
    <property type="component" value="Unassembled WGS sequence"/>
</dbReference>
<keyword evidence="2" id="KW-1185">Reference proteome</keyword>
<gene>
    <name evidence="1" type="ORF">FHR36_004783</name>
</gene>
<dbReference type="EMBL" id="JAMZDX010000004">
    <property type="protein sequence ID" value="MCP2311620.1"/>
    <property type="molecule type" value="Genomic_DNA"/>
</dbReference>
<reference evidence="1 2" key="1">
    <citation type="submission" date="2022-06" db="EMBL/GenBank/DDBJ databases">
        <title>Sequencing the genomes of 1000 actinobacteria strains.</title>
        <authorList>
            <person name="Klenk H.-P."/>
        </authorList>
    </citation>
    <scope>NUCLEOTIDE SEQUENCE [LARGE SCALE GENOMIC DNA]</scope>
    <source>
        <strain evidence="1 2">DSM 41656</strain>
    </source>
</reference>